<evidence type="ECO:0000256" key="1">
    <source>
        <dbReference type="SAM" id="SignalP"/>
    </source>
</evidence>
<reference evidence="2" key="1">
    <citation type="submission" date="2017-03" db="EMBL/GenBank/DDBJ databases">
        <authorList>
            <consortium name="AG Boll"/>
        </authorList>
    </citation>
    <scope>NUCLEOTIDE SEQUENCE [LARGE SCALE GENOMIC DNA]</scope>
    <source>
        <strain evidence="2">Chol</strain>
    </source>
</reference>
<keyword evidence="3" id="KW-1185">Reference proteome</keyword>
<protein>
    <submittedName>
        <fullName evidence="2">Uncharacterized protein</fullName>
    </submittedName>
</protein>
<name>A0A7Z7HR75_9PROT</name>
<sequence length="254" mass="27079">MKNTLYAAVLALLPAAAMAAESPDSHSFSGNITLTSTYLYRGIDQTNGKPALQGGFDYVHASGFYAGTWGSTISWLSDQGPGISAPLELDIYGGYKQSFAGGDWYYDVGVLNYRYPGSYPAGFTRPDTTEIHAKLGWKSISFKYSSVVSSHLFGASTPTGGKTRGSGYADLALEHDLGNGWGINAHLGHQSVKDFGEASYTDYRLGVSKDLGFGSLGVHVSGSNAKGKAGQPYHNAFNRDLGDDRIVVSFTKTL</sequence>
<dbReference type="AlphaFoldDB" id="A0A7Z7HR75"/>
<dbReference type="InterPro" id="IPR010239">
    <property type="entry name" value="CHP02001"/>
</dbReference>
<dbReference type="EMBL" id="LT837803">
    <property type="protein sequence ID" value="SMB26911.1"/>
    <property type="molecule type" value="Genomic_DNA"/>
</dbReference>
<organism evidence="2 3">
    <name type="scientific">Sterolibacterium denitrificans</name>
    <dbReference type="NCBI Taxonomy" id="157592"/>
    <lineage>
        <taxon>Bacteria</taxon>
        <taxon>Pseudomonadati</taxon>
        <taxon>Pseudomonadota</taxon>
        <taxon>Betaproteobacteria</taxon>
        <taxon>Nitrosomonadales</taxon>
        <taxon>Sterolibacteriaceae</taxon>
        <taxon>Sterolibacterium</taxon>
    </lineage>
</organism>
<dbReference type="NCBIfam" id="TIGR02001">
    <property type="entry name" value="gcw_chp"/>
    <property type="match status" value="1"/>
</dbReference>
<dbReference type="Proteomes" id="UP000242886">
    <property type="component" value="Chromosome SDENCHOL"/>
</dbReference>
<dbReference type="RefSeq" id="WP_154716770.1">
    <property type="nucleotide sequence ID" value="NZ_LT837803.1"/>
</dbReference>
<gene>
    <name evidence="2" type="ORF">SDENCHOL_20245</name>
</gene>
<dbReference type="Pfam" id="PF09694">
    <property type="entry name" value="Gcw_chp"/>
    <property type="match status" value="1"/>
</dbReference>
<feature type="chain" id="PRO_5030982079" evidence="1">
    <location>
        <begin position="20"/>
        <end position="254"/>
    </location>
</feature>
<evidence type="ECO:0000313" key="2">
    <source>
        <dbReference type="EMBL" id="SMB26911.1"/>
    </source>
</evidence>
<feature type="signal peptide" evidence="1">
    <location>
        <begin position="1"/>
        <end position="19"/>
    </location>
</feature>
<evidence type="ECO:0000313" key="3">
    <source>
        <dbReference type="Proteomes" id="UP000242886"/>
    </source>
</evidence>
<accession>A0A7Z7HR75</accession>
<keyword evidence="1" id="KW-0732">Signal</keyword>
<proteinExistence type="predicted"/>